<dbReference type="CDD" id="cd00680">
    <property type="entry name" value="RHO_alpha_C"/>
    <property type="match status" value="1"/>
</dbReference>
<dbReference type="EMBL" id="ML737563">
    <property type="protein sequence ID" value="KAE8370887.1"/>
    <property type="molecule type" value="Genomic_DNA"/>
</dbReference>
<evidence type="ECO:0000313" key="1">
    <source>
        <dbReference type="EMBL" id="KAE8370887.1"/>
    </source>
</evidence>
<dbReference type="Proteomes" id="UP000326268">
    <property type="component" value="Unassembled WGS sequence"/>
</dbReference>
<keyword evidence="2" id="KW-1185">Reference proteome</keyword>
<dbReference type="RefSeq" id="XP_031933968.1">
    <property type="nucleotide sequence ID" value="XM_032069596.1"/>
</dbReference>
<sequence>MTTKKLHYFDFSKDARSSGVSTMSPVRALPASWYTSENMRWLFLTHSSPGFDILITRDSEGNVNASPKDQDNVLLVHVKIDVNGFIWINLGAKETPEVAWEEHFRDIDKQERHTYSIDGHYSWKILADNFNECYHFPNSYLLRQYLKDGHIQHRCVSTPEQMEMGLNTASTYYFPMTAMVVSIQTFPPNGPSSFKISYEIYRNKKSSEADFRLISDTYARVVGEDKALCIGAQKNLERNFFTNGALHPTYEKTPIFFQSTVRQVITEHFDREKSEGHEIWPAKRSLPTNA</sequence>
<name>A0A5N7ALZ0_9EURO</name>
<dbReference type="PANTHER" id="PTHR43756:SF5">
    <property type="entry name" value="CHOLINE MONOOXYGENASE, CHLOROPLASTIC"/>
    <property type="match status" value="1"/>
</dbReference>
<gene>
    <name evidence="1" type="ORF">BDV27DRAFT_140119</name>
</gene>
<accession>A0A5N7ALZ0</accession>
<proteinExistence type="predicted"/>
<dbReference type="Gene3D" id="3.90.380.10">
    <property type="entry name" value="Naphthalene 1,2-dioxygenase Alpha Subunit, Chain A, domain 1"/>
    <property type="match status" value="1"/>
</dbReference>
<organism evidence="1 2">
    <name type="scientific">Aspergillus caelatus</name>
    <dbReference type="NCBI Taxonomy" id="61420"/>
    <lineage>
        <taxon>Eukaryota</taxon>
        <taxon>Fungi</taxon>
        <taxon>Dikarya</taxon>
        <taxon>Ascomycota</taxon>
        <taxon>Pezizomycotina</taxon>
        <taxon>Eurotiomycetes</taxon>
        <taxon>Eurotiomycetidae</taxon>
        <taxon>Eurotiales</taxon>
        <taxon>Aspergillaceae</taxon>
        <taxon>Aspergillus</taxon>
        <taxon>Aspergillus subgen. Circumdati</taxon>
    </lineage>
</organism>
<dbReference type="InterPro" id="IPR001663">
    <property type="entry name" value="Rng_hydr_dOase-A"/>
</dbReference>
<dbReference type="SUPFAM" id="SSF55961">
    <property type="entry name" value="Bet v1-like"/>
    <property type="match status" value="1"/>
</dbReference>
<reference evidence="1 2" key="1">
    <citation type="submission" date="2019-04" db="EMBL/GenBank/DDBJ databases">
        <title>Friends and foes A comparative genomics studyof 23 Aspergillus species from section Flavi.</title>
        <authorList>
            <consortium name="DOE Joint Genome Institute"/>
            <person name="Kjaerbolling I."/>
            <person name="Vesth T."/>
            <person name="Frisvad J.C."/>
            <person name="Nybo J.L."/>
            <person name="Theobald S."/>
            <person name="Kildgaard S."/>
            <person name="Isbrandt T."/>
            <person name="Kuo A."/>
            <person name="Sato A."/>
            <person name="Lyhne E.K."/>
            <person name="Kogle M.E."/>
            <person name="Wiebenga A."/>
            <person name="Kun R.S."/>
            <person name="Lubbers R.J."/>
            <person name="Makela M.R."/>
            <person name="Barry K."/>
            <person name="Chovatia M."/>
            <person name="Clum A."/>
            <person name="Daum C."/>
            <person name="Haridas S."/>
            <person name="He G."/>
            <person name="LaButti K."/>
            <person name="Lipzen A."/>
            <person name="Mondo S."/>
            <person name="Riley R."/>
            <person name="Salamov A."/>
            <person name="Simmons B.A."/>
            <person name="Magnuson J.K."/>
            <person name="Henrissat B."/>
            <person name="Mortensen U.H."/>
            <person name="Larsen T.O."/>
            <person name="Devries R.P."/>
            <person name="Grigoriev I.V."/>
            <person name="Machida M."/>
            <person name="Baker S.E."/>
            <person name="Andersen M.R."/>
        </authorList>
    </citation>
    <scope>NUCLEOTIDE SEQUENCE [LARGE SCALE GENOMIC DNA]</scope>
    <source>
        <strain evidence="1 2">CBS 763.97</strain>
    </source>
</reference>
<dbReference type="OrthoDB" id="426882at2759"/>
<dbReference type="GeneID" id="43654042"/>
<dbReference type="AlphaFoldDB" id="A0A5N7ALZ0"/>
<evidence type="ECO:0000313" key="2">
    <source>
        <dbReference type="Proteomes" id="UP000326268"/>
    </source>
</evidence>
<protein>
    <submittedName>
        <fullName evidence="1">Uncharacterized protein</fullName>
    </submittedName>
</protein>
<dbReference type="PANTHER" id="PTHR43756">
    <property type="entry name" value="CHOLINE MONOOXYGENASE, CHLOROPLASTIC"/>
    <property type="match status" value="1"/>
</dbReference>
<dbReference type="GO" id="GO:0051537">
    <property type="term" value="F:2 iron, 2 sulfur cluster binding"/>
    <property type="evidence" value="ECO:0007669"/>
    <property type="project" value="InterPro"/>
</dbReference>